<accession>A0A1I6YUP1</accession>
<proteinExistence type="predicted"/>
<keyword evidence="2" id="KW-1185">Reference proteome</keyword>
<reference evidence="1 2" key="1">
    <citation type="submission" date="2016-10" db="EMBL/GenBank/DDBJ databases">
        <authorList>
            <person name="de Groot N.N."/>
        </authorList>
    </citation>
    <scope>NUCLEOTIDE SEQUENCE [LARGE SCALE GENOMIC DNA]</scope>
    <source>
        <strain evidence="1 2">CGMCC 1.7005</strain>
    </source>
</reference>
<evidence type="ECO:0000313" key="1">
    <source>
        <dbReference type="EMBL" id="SFT54182.1"/>
    </source>
</evidence>
<sequence>MKEGCQFWQPSFLSLLHHLEKIKQKKDCHQMETVFQFYLFNFIPSLQTP</sequence>
<organism evidence="1 2">
    <name type="scientific">Lishizhenia tianjinensis</name>
    <dbReference type="NCBI Taxonomy" id="477690"/>
    <lineage>
        <taxon>Bacteria</taxon>
        <taxon>Pseudomonadati</taxon>
        <taxon>Bacteroidota</taxon>
        <taxon>Flavobacteriia</taxon>
        <taxon>Flavobacteriales</taxon>
        <taxon>Crocinitomicaceae</taxon>
        <taxon>Lishizhenia</taxon>
    </lineage>
</organism>
<name>A0A1I6YUP1_9FLAO</name>
<protein>
    <submittedName>
        <fullName evidence="1">Uncharacterized protein</fullName>
    </submittedName>
</protein>
<dbReference type="AlphaFoldDB" id="A0A1I6YUP1"/>
<dbReference type="EMBL" id="FPAS01000001">
    <property type="protein sequence ID" value="SFT54182.1"/>
    <property type="molecule type" value="Genomic_DNA"/>
</dbReference>
<dbReference type="Proteomes" id="UP000236454">
    <property type="component" value="Unassembled WGS sequence"/>
</dbReference>
<evidence type="ECO:0000313" key="2">
    <source>
        <dbReference type="Proteomes" id="UP000236454"/>
    </source>
</evidence>
<gene>
    <name evidence="1" type="ORF">SAMN05216474_1197</name>
</gene>